<evidence type="ECO:0000313" key="2">
    <source>
        <dbReference type="Proteomes" id="UP001061958"/>
    </source>
</evidence>
<dbReference type="AlphaFoldDB" id="A0A9C7PQ81"/>
<accession>A0A9C7PQ81</accession>
<evidence type="ECO:0000313" key="1">
    <source>
        <dbReference type="EMBL" id="GJQ08451.1"/>
    </source>
</evidence>
<gene>
    <name evidence="1" type="ORF">GpartN1_g242.t1</name>
</gene>
<dbReference type="Proteomes" id="UP001061958">
    <property type="component" value="Unassembled WGS sequence"/>
</dbReference>
<reference evidence="1" key="2">
    <citation type="submission" date="2022-01" db="EMBL/GenBank/DDBJ databases">
        <authorList>
            <person name="Hirooka S."/>
            <person name="Miyagishima S.Y."/>
        </authorList>
    </citation>
    <scope>NUCLEOTIDE SEQUENCE</scope>
    <source>
        <strain evidence="1">NBRC 102759</strain>
    </source>
</reference>
<keyword evidence="2" id="KW-1185">Reference proteome</keyword>
<reference evidence="1" key="1">
    <citation type="journal article" date="2022" name="Proc. Natl. Acad. Sci. U.S.A.">
        <title>Life cycle and functional genomics of the unicellular red alga Galdieria for elucidating algal and plant evolution and industrial use.</title>
        <authorList>
            <person name="Hirooka S."/>
            <person name="Itabashi T."/>
            <person name="Ichinose T.M."/>
            <person name="Onuma R."/>
            <person name="Fujiwara T."/>
            <person name="Yamashita S."/>
            <person name="Jong L.W."/>
            <person name="Tomita R."/>
            <person name="Iwane A.H."/>
            <person name="Miyagishima S.Y."/>
        </authorList>
    </citation>
    <scope>NUCLEOTIDE SEQUENCE</scope>
    <source>
        <strain evidence="1">NBRC 102759</strain>
    </source>
</reference>
<comment type="caution">
    <text evidence="1">The sequence shown here is derived from an EMBL/GenBank/DDBJ whole genome shotgun (WGS) entry which is preliminary data.</text>
</comment>
<dbReference type="OrthoDB" id="10342924at2759"/>
<protein>
    <submittedName>
        <fullName evidence="1">Uncharacterized protein</fullName>
    </submittedName>
</protein>
<proteinExistence type="predicted"/>
<dbReference type="EMBL" id="BQMJ01000002">
    <property type="protein sequence ID" value="GJQ08451.1"/>
    <property type="molecule type" value="Genomic_DNA"/>
</dbReference>
<organism evidence="1 2">
    <name type="scientific">Galdieria partita</name>
    <dbReference type="NCBI Taxonomy" id="83374"/>
    <lineage>
        <taxon>Eukaryota</taxon>
        <taxon>Rhodophyta</taxon>
        <taxon>Bangiophyceae</taxon>
        <taxon>Galdieriales</taxon>
        <taxon>Galdieriaceae</taxon>
        <taxon>Galdieria</taxon>
    </lineage>
</organism>
<sequence length="447" mass="51005">MSLFSLTVLLENETAREWLLCRTENSIQPSTIETAHALKADVEVEGQLFSLELLVKPLGVVNGILIGYVLGDPYHFALGKFWGPMVHPACRRFIFDLEKGEFLEFHWYVHNSTVLVNWMKFPTVDHRIGYFILFEAPEFDKLPHKLLHSIEIIAERSMNEVCLRSEESFRFPIYVEEELRSVPSFLHALQGLLGVFGGTLRFTQYDPESLDCLSDALCSYSVVIRSSKHAENLRKRELQRFCCYFPETSFAGHNIKNSRLLFHDSDSLKSIVQDGNTIECNDIYGISNTECIVCQSRQQDSKVMGWTNSWNFIPVEYLAAQETLSTRSEEENTRDQEGSVSAIDFGSSEVVDAYSFSFLSGFPSTLISSDDISVGSFSDNTHSIEPFNFLETYFECSTEDIYLSENQEAYKDIFSSYALNDDNQISCLESDSSECLELQQESLFQDE</sequence>
<name>A0A9C7PQ81_9RHOD</name>